<dbReference type="AlphaFoldDB" id="A0A9K3DLZ4"/>
<reference evidence="1" key="2">
    <citation type="submission" date="2020-06" db="EMBL/GenBank/DDBJ databases">
        <title>Helianthus annuus Genome sequencing and assembly Release 2.</title>
        <authorList>
            <person name="Gouzy J."/>
            <person name="Langlade N."/>
            <person name="Munos S."/>
        </authorList>
    </citation>
    <scope>NUCLEOTIDE SEQUENCE</scope>
    <source>
        <tissue evidence="1">Leaves</tissue>
    </source>
</reference>
<comment type="caution">
    <text evidence="1">The sequence shown here is derived from an EMBL/GenBank/DDBJ whole genome shotgun (WGS) entry which is preliminary data.</text>
</comment>
<dbReference type="Gramene" id="mRNA:HanXRQr2_Chr17g0830241">
    <property type="protein sequence ID" value="CDS:HanXRQr2_Chr17g0830241.1"/>
    <property type="gene ID" value="HanXRQr2_Chr17g0830241"/>
</dbReference>
<sequence>MPGQTGQRDLVTSEACNEKAARVDVYRTHHSISCKDHEEEKWVHSYILLEASEQLLLAH</sequence>
<organism evidence="1 2">
    <name type="scientific">Helianthus annuus</name>
    <name type="common">Common sunflower</name>
    <dbReference type="NCBI Taxonomy" id="4232"/>
    <lineage>
        <taxon>Eukaryota</taxon>
        <taxon>Viridiplantae</taxon>
        <taxon>Streptophyta</taxon>
        <taxon>Embryophyta</taxon>
        <taxon>Tracheophyta</taxon>
        <taxon>Spermatophyta</taxon>
        <taxon>Magnoliopsida</taxon>
        <taxon>eudicotyledons</taxon>
        <taxon>Gunneridae</taxon>
        <taxon>Pentapetalae</taxon>
        <taxon>asterids</taxon>
        <taxon>campanulids</taxon>
        <taxon>Asterales</taxon>
        <taxon>Asteraceae</taxon>
        <taxon>Asteroideae</taxon>
        <taxon>Heliantheae alliance</taxon>
        <taxon>Heliantheae</taxon>
        <taxon>Helianthus</taxon>
    </lineage>
</organism>
<reference evidence="1" key="1">
    <citation type="journal article" date="2017" name="Nature">
        <title>The sunflower genome provides insights into oil metabolism, flowering and Asterid evolution.</title>
        <authorList>
            <person name="Badouin H."/>
            <person name="Gouzy J."/>
            <person name="Grassa C.J."/>
            <person name="Murat F."/>
            <person name="Staton S.E."/>
            <person name="Cottret L."/>
            <person name="Lelandais-Briere C."/>
            <person name="Owens G.L."/>
            <person name="Carrere S."/>
            <person name="Mayjonade B."/>
            <person name="Legrand L."/>
            <person name="Gill N."/>
            <person name="Kane N.C."/>
            <person name="Bowers J.E."/>
            <person name="Hubner S."/>
            <person name="Bellec A."/>
            <person name="Berard A."/>
            <person name="Berges H."/>
            <person name="Blanchet N."/>
            <person name="Boniface M.C."/>
            <person name="Brunel D."/>
            <person name="Catrice O."/>
            <person name="Chaidir N."/>
            <person name="Claudel C."/>
            <person name="Donnadieu C."/>
            <person name="Faraut T."/>
            <person name="Fievet G."/>
            <person name="Helmstetter N."/>
            <person name="King M."/>
            <person name="Knapp S.J."/>
            <person name="Lai Z."/>
            <person name="Le Paslier M.C."/>
            <person name="Lippi Y."/>
            <person name="Lorenzon L."/>
            <person name="Mandel J.R."/>
            <person name="Marage G."/>
            <person name="Marchand G."/>
            <person name="Marquand E."/>
            <person name="Bret-Mestries E."/>
            <person name="Morien E."/>
            <person name="Nambeesan S."/>
            <person name="Nguyen T."/>
            <person name="Pegot-Espagnet P."/>
            <person name="Pouilly N."/>
            <person name="Raftis F."/>
            <person name="Sallet E."/>
            <person name="Schiex T."/>
            <person name="Thomas J."/>
            <person name="Vandecasteele C."/>
            <person name="Vares D."/>
            <person name="Vear F."/>
            <person name="Vautrin S."/>
            <person name="Crespi M."/>
            <person name="Mangin B."/>
            <person name="Burke J.M."/>
            <person name="Salse J."/>
            <person name="Munos S."/>
            <person name="Vincourt P."/>
            <person name="Rieseberg L.H."/>
            <person name="Langlade N.B."/>
        </authorList>
    </citation>
    <scope>NUCLEOTIDE SEQUENCE</scope>
    <source>
        <tissue evidence="1">Leaves</tissue>
    </source>
</reference>
<name>A0A9K3DLZ4_HELAN</name>
<dbReference type="Proteomes" id="UP000215914">
    <property type="component" value="Unassembled WGS sequence"/>
</dbReference>
<keyword evidence="2" id="KW-1185">Reference proteome</keyword>
<evidence type="ECO:0000313" key="1">
    <source>
        <dbReference type="EMBL" id="KAF5757741.1"/>
    </source>
</evidence>
<protein>
    <submittedName>
        <fullName evidence="1">Uncharacterized protein</fullName>
    </submittedName>
</protein>
<evidence type="ECO:0000313" key="2">
    <source>
        <dbReference type="Proteomes" id="UP000215914"/>
    </source>
</evidence>
<accession>A0A9K3DLZ4</accession>
<dbReference type="EMBL" id="MNCJ02000332">
    <property type="protein sequence ID" value="KAF5757741.1"/>
    <property type="molecule type" value="Genomic_DNA"/>
</dbReference>
<gene>
    <name evidence="1" type="ORF">HanXRQr2_Chr17g0830241</name>
</gene>
<proteinExistence type="predicted"/>